<dbReference type="GO" id="GO:0016746">
    <property type="term" value="F:acyltransferase activity"/>
    <property type="evidence" value="ECO:0007669"/>
    <property type="project" value="InterPro"/>
</dbReference>
<evidence type="ECO:0000313" key="3">
    <source>
        <dbReference type="Proteomes" id="UP000051802"/>
    </source>
</evidence>
<proteinExistence type="predicted"/>
<name>A0A0R0AVF4_9GAMM</name>
<dbReference type="RefSeq" id="WP_057645440.1">
    <property type="nucleotide sequence ID" value="NZ_LLXU01000058.1"/>
</dbReference>
<dbReference type="Pfam" id="PF13723">
    <property type="entry name" value="Ketoacyl-synt_2"/>
    <property type="match status" value="1"/>
</dbReference>
<keyword evidence="3" id="KW-1185">Reference proteome</keyword>
<reference evidence="2 3" key="1">
    <citation type="submission" date="2015-10" db="EMBL/GenBank/DDBJ databases">
        <title>Genome sequencing and analysis of members of genus Stenotrophomonas.</title>
        <authorList>
            <person name="Patil P.P."/>
            <person name="Midha S."/>
            <person name="Patil P.B."/>
        </authorList>
    </citation>
    <scope>NUCLEOTIDE SEQUENCE [LARGE SCALE GENOMIC DNA]</scope>
    <source>
        <strain evidence="2 3">JCM 16536</strain>
    </source>
</reference>
<dbReference type="EMBL" id="LLXU01000058">
    <property type="protein sequence ID" value="KRG46026.1"/>
    <property type="molecule type" value="Genomic_DNA"/>
</dbReference>
<dbReference type="SUPFAM" id="SSF53901">
    <property type="entry name" value="Thiolase-like"/>
    <property type="match status" value="1"/>
</dbReference>
<gene>
    <name evidence="2" type="ORF">ARC20_06390</name>
</gene>
<evidence type="ECO:0000259" key="1">
    <source>
        <dbReference type="Pfam" id="PF13723"/>
    </source>
</evidence>
<dbReference type="InterPro" id="IPR016039">
    <property type="entry name" value="Thiolase-like"/>
</dbReference>
<organism evidence="2 3">
    <name type="scientific">Stenotrophomonas panacihumi</name>
    <dbReference type="NCBI Taxonomy" id="676599"/>
    <lineage>
        <taxon>Bacteria</taxon>
        <taxon>Pseudomonadati</taxon>
        <taxon>Pseudomonadota</taxon>
        <taxon>Gammaproteobacteria</taxon>
        <taxon>Lysobacterales</taxon>
        <taxon>Lysobacteraceae</taxon>
        <taxon>Stenotrophomonas</taxon>
    </lineage>
</organism>
<dbReference type="OrthoDB" id="9798676at2"/>
<feature type="domain" description="Beta-ketoacyl synthase-like N-terminal" evidence="1">
    <location>
        <begin position="22"/>
        <end position="243"/>
    </location>
</feature>
<dbReference type="AlphaFoldDB" id="A0A0R0AVF4"/>
<accession>A0A0R0AVF4</accession>
<evidence type="ECO:0000313" key="2">
    <source>
        <dbReference type="EMBL" id="KRG46026.1"/>
    </source>
</evidence>
<dbReference type="STRING" id="676599.ARC20_06390"/>
<sequence length="247" mass="26361">MIEFSVTGWSAWAPGLPQAQDWIDWAHAATPAAPLGEGAPALADVPPVMRRRIDRLGRMAISATDDCDVSPVREDVPLVFVSRHGDVAGSVELLRALGQAEPLSPTAFSLSVHNAVAALYSIVRKRHGNYLALAGGAASVENACIEAAALLADGAPEVLLVCYDGPLPEVYDDFADEPAHAYAWCWRLAAADAGGERLSLSWEADGLAPAPASALQHGLAVHHFLLSGQPQLDVAVEDQRWRWRRHG</sequence>
<comment type="caution">
    <text evidence="2">The sequence shown here is derived from an EMBL/GenBank/DDBJ whole genome shotgun (WGS) entry which is preliminary data.</text>
</comment>
<dbReference type="Proteomes" id="UP000051802">
    <property type="component" value="Unassembled WGS sequence"/>
</dbReference>
<dbReference type="InterPro" id="IPR014030">
    <property type="entry name" value="Ketoacyl_synth_N"/>
</dbReference>
<protein>
    <submittedName>
        <fullName evidence="2">3-oxoacyl-ACP synthase</fullName>
    </submittedName>
</protein>